<evidence type="ECO:0000313" key="2">
    <source>
        <dbReference type="EMBL" id="KAH7157469.1"/>
    </source>
</evidence>
<sequence>MQRSYIAEASWIALFRLVQGSLHCSQTAIRKWDRCPSYCFVPLSEPLSYSVYRTPMSFALSPFAPSATRATQSSPAIACSGPGSCPGGFG</sequence>
<accession>A0A9P9FB51</accession>
<dbReference type="EMBL" id="JAGMUU010000003">
    <property type="protein sequence ID" value="KAH7157469.1"/>
    <property type="molecule type" value="Genomic_DNA"/>
</dbReference>
<proteinExistence type="predicted"/>
<feature type="chain" id="PRO_5040482597" description="Secreted protein" evidence="1">
    <location>
        <begin position="21"/>
        <end position="90"/>
    </location>
</feature>
<organism evidence="2 3">
    <name type="scientific">Dactylonectria estremocensis</name>
    <dbReference type="NCBI Taxonomy" id="1079267"/>
    <lineage>
        <taxon>Eukaryota</taxon>
        <taxon>Fungi</taxon>
        <taxon>Dikarya</taxon>
        <taxon>Ascomycota</taxon>
        <taxon>Pezizomycotina</taxon>
        <taxon>Sordariomycetes</taxon>
        <taxon>Hypocreomycetidae</taxon>
        <taxon>Hypocreales</taxon>
        <taxon>Nectriaceae</taxon>
        <taxon>Dactylonectria</taxon>
    </lineage>
</organism>
<reference evidence="2" key="1">
    <citation type="journal article" date="2021" name="Nat. Commun.">
        <title>Genetic determinants of endophytism in the Arabidopsis root mycobiome.</title>
        <authorList>
            <person name="Mesny F."/>
            <person name="Miyauchi S."/>
            <person name="Thiergart T."/>
            <person name="Pickel B."/>
            <person name="Atanasova L."/>
            <person name="Karlsson M."/>
            <person name="Huettel B."/>
            <person name="Barry K.W."/>
            <person name="Haridas S."/>
            <person name="Chen C."/>
            <person name="Bauer D."/>
            <person name="Andreopoulos W."/>
            <person name="Pangilinan J."/>
            <person name="LaButti K."/>
            <person name="Riley R."/>
            <person name="Lipzen A."/>
            <person name="Clum A."/>
            <person name="Drula E."/>
            <person name="Henrissat B."/>
            <person name="Kohler A."/>
            <person name="Grigoriev I.V."/>
            <person name="Martin F.M."/>
            <person name="Hacquard S."/>
        </authorList>
    </citation>
    <scope>NUCLEOTIDE SEQUENCE</scope>
    <source>
        <strain evidence="2">MPI-CAGE-AT-0021</strain>
    </source>
</reference>
<dbReference type="AlphaFoldDB" id="A0A9P9FB51"/>
<gene>
    <name evidence="2" type="ORF">B0J13DRAFT_541855</name>
</gene>
<comment type="caution">
    <text evidence="2">The sequence shown here is derived from an EMBL/GenBank/DDBJ whole genome shotgun (WGS) entry which is preliminary data.</text>
</comment>
<name>A0A9P9FB51_9HYPO</name>
<dbReference type="Proteomes" id="UP000717696">
    <property type="component" value="Unassembled WGS sequence"/>
</dbReference>
<evidence type="ECO:0000313" key="3">
    <source>
        <dbReference type="Proteomes" id="UP000717696"/>
    </source>
</evidence>
<evidence type="ECO:0000256" key="1">
    <source>
        <dbReference type="SAM" id="SignalP"/>
    </source>
</evidence>
<keyword evidence="1" id="KW-0732">Signal</keyword>
<feature type="signal peptide" evidence="1">
    <location>
        <begin position="1"/>
        <end position="20"/>
    </location>
</feature>
<evidence type="ECO:0008006" key="4">
    <source>
        <dbReference type="Google" id="ProtNLM"/>
    </source>
</evidence>
<protein>
    <recommendedName>
        <fullName evidence="4">Secreted protein</fullName>
    </recommendedName>
</protein>
<keyword evidence="3" id="KW-1185">Reference proteome</keyword>